<keyword evidence="2" id="KW-1185">Reference proteome</keyword>
<dbReference type="AlphaFoldDB" id="A0A7J7NA15"/>
<dbReference type="EMBL" id="JACGCM010000963">
    <property type="protein sequence ID" value="KAF6163840.1"/>
    <property type="molecule type" value="Genomic_DNA"/>
</dbReference>
<comment type="caution">
    <text evidence="1">The sequence shown here is derived from an EMBL/GenBank/DDBJ whole genome shotgun (WGS) entry which is preliminary data.</text>
</comment>
<evidence type="ECO:0000313" key="1">
    <source>
        <dbReference type="EMBL" id="KAF6163840.1"/>
    </source>
</evidence>
<reference evidence="1 2" key="1">
    <citation type="journal article" date="2020" name="IScience">
        <title>Genome Sequencing of the Endangered Kingdonia uniflora (Circaeasteraceae, Ranunculales) Reveals Potential Mechanisms of Evolutionary Specialization.</title>
        <authorList>
            <person name="Sun Y."/>
            <person name="Deng T."/>
            <person name="Zhang A."/>
            <person name="Moore M.J."/>
            <person name="Landis J.B."/>
            <person name="Lin N."/>
            <person name="Zhang H."/>
            <person name="Zhang X."/>
            <person name="Huang J."/>
            <person name="Zhang X."/>
            <person name="Sun H."/>
            <person name="Wang H."/>
        </authorList>
    </citation>
    <scope>NUCLEOTIDE SEQUENCE [LARGE SCALE GENOMIC DNA]</scope>
    <source>
        <strain evidence="1">TB1705</strain>
        <tissue evidence="1">Leaf</tissue>
    </source>
</reference>
<name>A0A7J7NA15_9MAGN</name>
<organism evidence="1 2">
    <name type="scientific">Kingdonia uniflora</name>
    <dbReference type="NCBI Taxonomy" id="39325"/>
    <lineage>
        <taxon>Eukaryota</taxon>
        <taxon>Viridiplantae</taxon>
        <taxon>Streptophyta</taxon>
        <taxon>Embryophyta</taxon>
        <taxon>Tracheophyta</taxon>
        <taxon>Spermatophyta</taxon>
        <taxon>Magnoliopsida</taxon>
        <taxon>Ranunculales</taxon>
        <taxon>Circaeasteraceae</taxon>
        <taxon>Kingdonia</taxon>
    </lineage>
</organism>
<protein>
    <submittedName>
        <fullName evidence="1">Uncharacterized protein</fullName>
    </submittedName>
</protein>
<dbReference type="Proteomes" id="UP000541444">
    <property type="component" value="Unassembled WGS sequence"/>
</dbReference>
<gene>
    <name evidence="1" type="ORF">GIB67_016180</name>
</gene>
<feature type="non-terminal residue" evidence="1">
    <location>
        <position position="1"/>
    </location>
</feature>
<evidence type="ECO:0000313" key="2">
    <source>
        <dbReference type="Proteomes" id="UP000541444"/>
    </source>
</evidence>
<sequence>HSSRPWGLCCFKRCNFQSTSTEGKKRYSEYWFVAGAKFCCCYHSMKRSQSLSHLRPYGLHLPFICDHWYFLLEFVVMDIFECK</sequence>
<proteinExistence type="predicted"/>
<feature type="non-terminal residue" evidence="1">
    <location>
        <position position="83"/>
    </location>
</feature>
<accession>A0A7J7NA15</accession>